<evidence type="ECO:0000256" key="1">
    <source>
        <dbReference type="ARBA" id="ARBA00022723"/>
    </source>
</evidence>
<evidence type="ECO:0000256" key="3">
    <source>
        <dbReference type="ARBA" id="ARBA00022833"/>
    </source>
</evidence>
<gene>
    <name evidence="7" type="ORF">DCAR_0626667</name>
</gene>
<name>A0AAF1B796_DAUCS</name>
<keyword evidence="5" id="KW-0812">Transmembrane</keyword>
<keyword evidence="5" id="KW-1133">Transmembrane helix</keyword>
<dbReference type="PROSITE" id="PS51999">
    <property type="entry name" value="ZF_GRF"/>
    <property type="match status" value="1"/>
</dbReference>
<keyword evidence="5" id="KW-0472">Membrane</keyword>
<evidence type="ECO:0000256" key="4">
    <source>
        <dbReference type="PROSITE-ProRule" id="PRU01343"/>
    </source>
</evidence>
<protein>
    <recommendedName>
        <fullName evidence="6">GRF-type domain-containing protein</fullName>
    </recommendedName>
</protein>
<keyword evidence="1" id="KW-0479">Metal-binding</keyword>
<evidence type="ECO:0000256" key="2">
    <source>
        <dbReference type="ARBA" id="ARBA00022771"/>
    </source>
</evidence>
<keyword evidence="8" id="KW-1185">Reference proteome</keyword>
<reference evidence="7" key="1">
    <citation type="journal article" date="2016" name="Nat. Genet.">
        <title>A high-quality carrot genome assembly provides new insights into carotenoid accumulation and asterid genome evolution.</title>
        <authorList>
            <person name="Iorizzo M."/>
            <person name="Ellison S."/>
            <person name="Senalik D."/>
            <person name="Zeng P."/>
            <person name="Satapoomin P."/>
            <person name="Huang J."/>
            <person name="Bowman M."/>
            <person name="Iovene M."/>
            <person name="Sanseverino W."/>
            <person name="Cavagnaro P."/>
            <person name="Yildiz M."/>
            <person name="Macko-Podgorni A."/>
            <person name="Moranska E."/>
            <person name="Grzebelus E."/>
            <person name="Grzebelus D."/>
            <person name="Ashrafi H."/>
            <person name="Zheng Z."/>
            <person name="Cheng S."/>
            <person name="Spooner D."/>
            <person name="Van Deynze A."/>
            <person name="Simon P."/>
        </authorList>
    </citation>
    <scope>NUCLEOTIDE SEQUENCE</scope>
    <source>
        <tissue evidence="7">Leaf</tissue>
    </source>
</reference>
<feature type="domain" description="GRF-type" evidence="6">
    <location>
        <begin position="50"/>
        <end position="88"/>
    </location>
</feature>
<keyword evidence="3" id="KW-0862">Zinc</keyword>
<dbReference type="AlphaFoldDB" id="A0AAF1B796"/>
<dbReference type="Proteomes" id="UP000077755">
    <property type="component" value="Chromosome 6"/>
</dbReference>
<dbReference type="EMBL" id="CP093348">
    <property type="protein sequence ID" value="WOH07238.1"/>
    <property type="molecule type" value="Genomic_DNA"/>
</dbReference>
<evidence type="ECO:0000256" key="5">
    <source>
        <dbReference type="SAM" id="Phobius"/>
    </source>
</evidence>
<proteinExistence type="predicted"/>
<evidence type="ECO:0000313" key="7">
    <source>
        <dbReference type="EMBL" id="WOH07238.1"/>
    </source>
</evidence>
<dbReference type="KEGG" id="dcr:108226381"/>
<feature type="transmembrane region" description="Helical" evidence="5">
    <location>
        <begin position="127"/>
        <end position="144"/>
    </location>
</feature>
<dbReference type="Pfam" id="PF06839">
    <property type="entry name" value="Zn_ribbon_GRF"/>
    <property type="match status" value="1"/>
</dbReference>
<sequence length="145" mass="16924">MLDSAEGKPDKQTGESDVEQFATESCKCLEEAHHMLLDTDRRLQAQLQHCNCNKYAVVHTSWTDTNGGRRFAHCPDFECDYFRWVDAPLCTRARIIIPGLTRRIDMLEGEMRTLEAINNKVEKMNTWSLYFLLILTSWIMISCWF</sequence>
<dbReference type="PANTHER" id="PTHR33248">
    <property type="entry name" value="ZINC ION-BINDING PROTEIN"/>
    <property type="match status" value="1"/>
</dbReference>
<reference evidence="7" key="2">
    <citation type="submission" date="2022-03" db="EMBL/GenBank/DDBJ databases">
        <title>Draft title - Genomic analysis of global carrot germplasm unveils the trajectory of domestication and the origin of high carotenoid orange carrot.</title>
        <authorList>
            <person name="Iorizzo M."/>
            <person name="Ellison S."/>
            <person name="Senalik D."/>
            <person name="Macko-Podgorni A."/>
            <person name="Grzebelus D."/>
            <person name="Bostan H."/>
            <person name="Rolling W."/>
            <person name="Curaba J."/>
            <person name="Simon P."/>
        </authorList>
    </citation>
    <scope>NUCLEOTIDE SEQUENCE</scope>
    <source>
        <tissue evidence="7">Leaf</tissue>
    </source>
</reference>
<dbReference type="InterPro" id="IPR010666">
    <property type="entry name" value="Znf_GRF"/>
</dbReference>
<accession>A0AAF1B796</accession>
<evidence type="ECO:0000313" key="8">
    <source>
        <dbReference type="Proteomes" id="UP000077755"/>
    </source>
</evidence>
<organism evidence="7 8">
    <name type="scientific">Daucus carota subsp. sativus</name>
    <name type="common">Carrot</name>
    <dbReference type="NCBI Taxonomy" id="79200"/>
    <lineage>
        <taxon>Eukaryota</taxon>
        <taxon>Viridiplantae</taxon>
        <taxon>Streptophyta</taxon>
        <taxon>Embryophyta</taxon>
        <taxon>Tracheophyta</taxon>
        <taxon>Spermatophyta</taxon>
        <taxon>Magnoliopsida</taxon>
        <taxon>eudicotyledons</taxon>
        <taxon>Gunneridae</taxon>
        <taxon>Pentapetalae</taxon>
        <taxon>asterids</taxon>
        <taxon>campanulids</taxon>
        <taxon>Apiales</taxon>
        <taxon>Apiaceae</taxon>
        <taxon>Apioideae</taxon>
        <taxon>Scandiceae</taxon>
        <taxon>Daucinae</taxon>
        <taxon>Daucus</taxon>
        <taxon>Daucus sect. Daucus</taxon>
    </lineage>
</organism>
<dbReference type="GO" id="GO:0008270">
    <property type="term" value="F:zinc ion binding"/>
    <property type="evidence" value="ECO:0007669"/>
    <property type="project" value="UniProtKB-KW"/>
</dbReference>
<evidence type="ECO:0000259" key="6">
    <source>
        <dbReference type="PROSITE" id="PS51999"/>
    </source>
</evidence>
<keyword evidence="2 4" id="KW-0863">Zinc-finger</keyword>